<comment type="caution">
    <text evidence="1">The sequence shown here is derived from an EMBL/GenBank/DDBJ whole genome shotgun (WGS) entry which is preliminary data.</text>
</comment>
<organism evidence="1 2">
    <name type="scientific">Couchioplanes caeruleus</name>
    <dbReference type="NCBI Taxonomy" id="56438"/>
    <lineage>
        <taxon>Bacteria</taxon>
        <taxon>Bacillati</taxon>
        <taxon>Actinomycetota</taxon>
        <taxon>Actinomycetes</taxon>
        <taxon>Micromonosporales</taxon>
        <taxon>Micromonosporaceae</taxon>
        <taxon>Couchioplanes</taxon>
    </lineage>
</organism>
<dbReference type="Proteomes" id="UP000271683">
    <property type="component" value="Unassembled WGS sequence"/>
</dbReference>
<protein>
    <submittedName>
        <fullName evidence="1">Uncharacterized protein</fullName>
    </submittedName>
</protein>
<accession>A0A3N1GJZ3</accession>
<evidence type="ECO:0000313" key="2">
    <source>
        <dbReference type="Proteomes" id="UP000271683"/>
    </source>
</evidence>
<evidence type="ECO:0000313" key="1">
    <source>
        <dbReference type="EMBL" id="ROP30508.1"/>
    </source>
</evidence>
<dbReference type="EMBL" id="RJKL01000001">
    <property type="protein sequence ID" value="ROP30508.1"/>
    <property type="molecule type" value="Genomic_DNA"/>
</dbReference>
<dbReference type="AlphaFoldDB" id="A0A3N1GJZ3"/>
<dbReference type="RefSeq" id="WP_143162812.1">
    <property type="nucleotide sequence ID" value="NZ_RJKL01000001.1"/>
</dbReference>
<reference evidence="1 2" key="1">
    <citation type="submission" date="2018-11" db="EMBL/GenBank/DDBJ databases">
        <title>Sequencing the genomes of 1000 actinobacteria strains.</title>
        <authorList>
            <person name="Klenk H.-P."/>
        </authorList>
    </citation>
    <scope>NUCLEOTIDE SEQUENCE [LARGE SCALE GENOMIC DNA]</scope>
    <source>
        <strain evidence="1 2">DSM 43634</strain>
    </source>
</reference>
<proteinExistence type="predicted"/>
<dbReference type="OrthoDB" id="9897583at2"/>
<name>A0A3N1GJZ3_9ACTN</name>
<gene>
    <name evidence="1" type="ORF">EDD30_3363</name>
</gene>
<sequence length="165" mass="18025">MDELIRLFRQCHRFEELLAAAYGDLSSAPERVVLYGKQIFIGAPGAGYLDLSVAHLGQWMQVGHAAEPTVHPELAEEDQLRGVLVDMTGLYLSSRRALECKSVIVYIDDEFPASGRVRGLSFSLDDGTSLVVDPANVDGISLGDERDLWRIADVGDVRAVEIPVG</sequence>